<proteinExistence type="predicted"/>
<accession>A0ABD3HEQ1</accession>
<reference evidence="2 3" key="1">
    <citation type="submission" date="2024-09" db="EMBL/GenBank/DDBJ databases">
        <title>Chromosome-scale assembly of Riccia sorocarpa.</title>
        <authorList>
            <person name="Paukszto L."/>
        </authorList>
    </citation>
    <scope>NUCLEOTIDE SEQUENCE [LARGE SCALE GENOMIC DNA]</scope>
    <source>
        <strain evidence="2">LP-2024</strain>
        <tissue evidence="2">Aerial parts of the thallus</tissue>
    </source>
</reference>
<keyword evidence="3" id="KW-1185">Reference proteome</keyword>
<name>A0ABD3HEQ1_9MARC</name>
<protein>
    <submittedName>
        <fullName evidence="2">Uncharacterized protein</fullName>
    </submittedName>
</protein>
<feature type="compositionally biased region" description="Low complexity" evidence="1">
    <location>
        <begin position="198"/>
        <end position="215"/>
    </location>
</feature>
<evidence type="ECO:0000313" key="3">
    <source>
        <dbReference type="Proteomes" id="UP001633002"/>
    </source>
</evidence>
<organism evidence="2 3">
    <name type="scientific">Riccia sorocarpa</name>
    <dbReference type="NCBI Taxonomy" id="122646"/>
    <lineage>
        <taxon>Eukaryota</taxon>
        <taxon>Viridiplantae</taxon>
        <taxon>Streptophyta</taxon>
        <taxon>Embryophyta</taxon>
        <taxon>Marchantiophyta</taxon>
        <taxon>Marchantiopsida</taxon>
        <taxon>Marchantiidae</taxon>
        <taxon>Marchantiales</taxon>
        <taxon>Ricciaceae</taxon>
        <taxon>Riccia</taxon>
    </lineage>
</organism>
<evidence type="ECO:0000313" key="2">
    <source>
        <dbReference type="EMBL" id="KAL3688511.1"/>
    </source>
</evidence>
<dbReference type="AlphaFoldDB" id="A0ABD3HEQ1"/>
<feature type="region of interest" description="Disordered" evidence="1">
    <location>
        <begin position="193"/>
        <end position="222"/>
    </location>
</feature>
<gene>
    <name evidence="2" type="ORF">R1sor_014820</name>
</gene>
<dbReference type="EMBL" id="JBJQOH010000004">
    <property type="protein sequence ID" value="KAL3688511.1"/>
    <property type="molecule type" value="Genomic_DNA"/>
</dbReference>
<dbReference type="Proteomes" id="UP001633002">
    <property type="component" value="Unassembled WGS sequence"/>
</dbReference>
<evidence type="ECO:0000256" key="1">
    <source>
        <dbReference type="SAM" id="MobiDB-lite"/>
    </source>
</evidence>
<sequence length="303" mass="34323">MLKNESTLNLGNSQHSLGKETHFFIKLNVKWGTSWPREKWQNLWIRIWKSDLFVRDKPDFGESSTTAYVLGKDYGWTRLLHLLRRVQPEPVRYGNPIVFLDDATQQSALKLPLLLLFVSQTRTAWRCTRVFQQSRRIAPTTAILSECLQIGKEIVKGIQSADKLAQAEVGLAYLQLMKEAVKVESRQHNADYYRLEGPPSSEENSPLVLPSPSLSRNHSATETMEYSFEEIGDEATQTLDRNAANELTDALAQLGVAMVIVREGSVRLVEGADAPIEPEVDWVLEVTWKMIAKELAVLPTFDI</sequence>
<comment type="caution">
    <text evidence="2">The sequence shown here is derived from an EMBL/GenBank/DDBJ whole genome shotgun (WGS) entry which is preliminary data.</text>
</comment>